<proteinExistence type="predicted"/>
<organism evidence="1 2">
    <name type="scientific">Paenibacillus monticola</name>
    <dbReference type="NCBI Taxonomy" id="2666075"/>
    <lineage>
        <taxon>Bacteria</taxon>
        <taxon>Bacillati</taxon>
        <taxon>Bacillota</taxon>
        <taxon>Bacilli</taxon>
        <taxon>Bacillales</taxon>
        <taxon>Paenibacillaceae</taxon>
        <taxon>Paenibacillus</taxon>
    </lineage>
</organism>
<dbReference type="RefSeq" id="WP_154122857.1">
    <property type="nucleotide sequence ID" value="NZ_WJXB01000026.1"/>
</dbReference>
<comment type="caution">
    <text evidence="1">The sequence shown here is derived from an EMBL/GenBank/DDBJ whole genome shotgun (WGS) entry which is preliminary data.</text>
</comment>
<keyword evidence="2" id="KW-1185">Reference proteome</keyword>
<dbReference type="EMBL" id="WJXB01000026">
    <property type="protein sequence ID" value="MRN57377.1"/>
    <property type="molecule type" value="Genomic_DNA"/>
</dbReference>
<evidence type="ECO:0000313" key="1">
    <source>
        <dbReference type="EMBL" id="MRN57377.1"/>
    </source>
</evidence>
<evidence type="ECO:0000313" key="2">
    <source>
        <dbReference type="Proteomes" id="UP000463051"/>
    </source>
</evidence>
<name>A0A7X2HC32_9BACL</name>
<evidence type="ECO:0008006" key="3">
    <source>
        <dbReference type="Google" id="ProtNLM"/>
    </source>
</evidence>
<protein>
    <recommendedName>
        <fullName evidence="3">Transposase IS701-like DDE domain-containing protein</fullName>
    </recommendedName>
</protein>
<sequence length="105" mass="12056">MQRRRMDKVMNQIRAKQGKRGDQKLVFLIVDDTSCKKDKSTKKMEALSFQHSHEAGKSVWCHCLVTAHVVASGCSYAWDYRPYYPRGVLPGGDCPLRARTTWPLK</sequence>
<gene>
    <name evidence="1" type="ORF">GJB61_31085</name>
</gene>
<dbReference type="AlphaFoldDB" id="A0A7X2HC32"/>
<reference evidence="1 2" key="1">
    <citation type="submission" date="2019-11" db="EMBL/GenBank/DDBJ databases">
        <title>Paenibacillus monticola sp. nov., a novel PGPR strain isolated from mountain sample in China.</title>
        <authorList>
            <person name="Zhao Q."/>
            <person name="Li H.-P."/>
            <person name="Zhang J.-L."/>
        </authorList>
    </citation>
    <scope>NUCLEOTIDE SEQUENCE [LARGE SCALE GENOMIC DNA]</scope>
    <source>
        <strain evidence="1 2">LC-T2</strain>
    </source>
</reference>
<accession>A0A7X2HC32</accession>
<dbReference type="Proteomes" id="UP000463051">
    <property type="component" value="Unassembled WGS sequence"/>
</dbReference>